<reference evidence="1" key="1">
    <citation type="submission" date="2016-10" db="EMBL/GenBank/DDBJ databases">
        <title>Sequence of Gallionella enrichment culture.</title>
        <authorList>
            <person name="Poehlein A."/>
            <person name="Muehling M."/>
            <person name="Daniel R."/>
        </authorList>
    </citation>
    <scope>NUCLEOTIDE SEQUENCE</scope>
</reference>
<accession>A0A1J5PIY2</accession>
<gene>
    <name evidence="1" type="ORF">GALL_549330</name>
</gene>
<name>A0A1J5PIY2_9ZZZZ</name>
<evidence type="ECO:0000313" key="1">
    <source>
        <dbReference type="EMBL" id="OIQ63525.1"/>
    </source>
</evidence>
<protein>
    <submittedName>
        <fullName evidence="1">Uncharacterized protein</fullName>
    </submittedName>
</protein>
<organism evidence="1">
    <name type="scientific">mine drainage metagenome</name>
    <dbReference type="NCBI Taxonomy" id="410659"/>
    <lineage>
        <taxon>unclassified sequences</taxon>
        <taxon>metagenomes</taxon>
        <taxon>ecological metagenomes</taxon>
    </lineage>
</organism>
<comment type="caution">
    <text evidence="1">The sequence shown here is derived from an EMBL/GenBank/DDBJ whole genome shotgun (WGS) entry which is preliminary data.</text>
</comment>
<sequence>MISAAEYDRLKRRDRQVFRSEDLPDEVLELIATAEYPAEFAHLDDELKDWKP</sequence>
<proteinExistence type="predicted"/>
<dbReference type="AlphaFoldDB" id="A0A1J5PIY2"/>
<dbReference type="EMBL" id="MLJW01008937">
    <property type="protein sequence ID" value="OIQ63525.1"/>
    <property type="molecule type" value="Genomic_DNA"/>
</dbReference>